<accession>A0A7Z0A8F9</accession>
<evidence type="ECO:0000256" key="7">
    <source>
        <dbReference type="SAM" id="Phobius"/>
    </source>
</evidence>
<proteinExistence type="inferred from homology"/>
<protein>
    <submittedName>
        <fullName evidence="8">Multicomponent Na+:H+ antiporter subunit E</fullName>
    </submittedName>
</protein>
<dbReference type="Pfam" id="PF01899">
    <property type="entry name" value="MNHE"/>
    <property type="match status" value="1"/>
</dbReference>
<name>A0A7Z0A8F9_9MICO</name>
<keyword evidence="5 7" id="KW-1133">Transmembrane helix</keyword>
<evidence type="ECO:0000256" key="2">
    <source>
        <dbReference type="ARBA" id="ARBA00006228"/>
    </source>
</evidence>
<sequence length="221" mass="25401">MTGRRTITISLWKQLPLVVWLVVLWVLLWDELTVVTVVSGVVVAAGVIRAFYLPAIELSGRFNIYWAAVFAVRFIVDVITASVHVAWQAVDLRHTPRSSLIAVDLHTRSDIVLTLTGEAVSLVPGSLVVEVDRPRTVLYLHVLGTKTLDDVEKFRGDVLKVEERIVRALGSAEDIRRINRSRVRDGRSPIHRTRWQLRYEQRIEEHSARMHERRDRERKES</sequence>
<comment type="subcellular location">
    <subcellularLocation>
        <location evidence="1">Cell membrane</location>
        <topology evidence="1">Multi-pass membrane protein</topology>
    </subcellularLocation>
</comment>
<evidence type="ECO:0000313" key="8">
    <source>
        <dbReference type="EMBL" id="NYI66337.1"/>
    </source>
</evidence>
<feature type="transmembrane region" description="Helical" evidence="7">
    <location>
        <begin position="64"/>
        <end position="87"/>
    </location>
</feature>
<dbReference type="EMBL" id="JACBZP010000001">
    <property type="protein sequence ID" value="NYI66337.1"/>
    <property type="molecule type" value="Genomic_DNA"/>
</dbReference>
<evidence type="ECO:0000256" key="3">
    <source>
        <dbReference type="ARBA" id="ARBA00022475"/>
    </source>
</evidence>
<keyword evidence="4 7" id="KW-0812">Transmembrane</keyword>
<dbReference type="AlphaFoldDB" id="A0A7Z0A8F9"/>
<comment type="caution">
    <text evidence="8">The sequence shown here is derived from an EMBL/GenBank/DDBJ whole genome shotgun (WGS) entry which is preliminary data.</text>
</comment>
<gene>
    <name evidence="8" type="ORF">BJY26_000643</name>
</gene>
<evidence type="ECO:0000256" key="6">
    <source>
        <dbReference type="ARBA" id="ARBA00023136"/>
    </source>
</evidence>
<dbReference type="PANTHER" id="PTHR34584:SF1">
    <property type="entry name" value="NA(+)_H(+) ANTIPORTER SUBUNIT E1"/>
    <property type="match status" value="1"/>
</dbReference>
<organism evidence="8 9">
    <name type="scientific">Spelaeicoccus albus</name>
    <dbReference type="NCBI Taxonomy" id="1280376"/>
    <lineage>
        <taxon>Bacteria</taxon>
        <taxon>Bacillati</taxon>
        <taxon>Actinomycetota</taxon>
        <taxon>Actinomycetes</taxon>
        <taxon>Micrococcales</taxon>
        <taxon>Brevibacteriaceae</taxon>
        <taxon>Spelaeicoccus</taxon>
    </lineage>
</organism>
<dbReference type="PANTHER" id="PTHR34584">
    <property type="entry name" value="NA(+)/H(+) ANTIPORTER SUBUNIT E1"/>
    <property type="match status" value="1"/>
</dbReference>
<reference evidence="8 9" key="1">
    <citation type="submission" date="2020-07" db="EMBL/GenBank/DDBJ databases">
        <title>Sequencing the genomes of 1000 actinobacteria strains.</title>
        <authorList>
            <person name="Klenk H.-P."/>
        </authorList>
    </citation>
    <scope>NUCLEOTIDE SEQUENCE [LARGE SCALE GENOMIC DNA]</scope>
    <source>
        <strain evidence="8 9">DSM 26341</strain>
    </source>
</reference>
<dbReference type="GO" id="GO:0008324">
    <property type="term" value="F:monoatomic cation transmembrane transporter activity"/>
    <property type="evidence" value="ECO:0007669"/>
    <property type="project" value="InterPro"/>
</dbReference>
<dbReference type="Proteomes" id="UP000539111">
    <property type="component" value="Unassembled WGS sequence"/>
</dbReference>
<comment type="similarity">
    <text evidence="2">Belongs to the CPA3 antiporters (TC 2.A.63) subunit E family.</text>
</comment>
<keyword evidence="9" id="KW-1185">Reference proteome</keyword>
<evidence type="ECO:0000256" key="1">
    <source>
        <dbReference type="ARBA" id="ARBA00004651"/>
    </source>
</evidence>
<keyword evidence="6 7" id="KW-0472">Membrane</keyword>
<dbReference type="GO" id="GO:0005886">
    <property type="term" value="C:plasma membrane"/>
    <property type="evidence" value="ECO:0007669"/>
    <property type="project" value="UniProtKB-SubCell"/>
</dbReference>
<feature type="transmembrane region" description="Helical" evidence="7">
    <location>
        <begin position="12"/>
        <end position="28"/>
    </location>
</feature>
<dbReference type="InterPro" id="IPR002758">
    <property type="entry name" value="Cation_antiport_E"/>
</dbReference>
<dbReference type="RefSeq" id="WP_179425609.1">
    <property type="nucleotide sequence ID" value="NZ_JACBZP010000001.1"/>
</dbReference>
<evidence type="ECO:0000313" key="9">
    <source>
        <dbReference type="Proteomes" id="UP000539111"/>
    </source>
</evidence>
<evidence type="ECO:0000256" key="4">
    <source>
        <dbReference type="ARBA" id="ARBA00022692"/>
    </source>
</evidence>
<feature type="transmembrane region" description="Helical" evidence="7">
    <location>
        <begin position="34"/>
        <end position="52"/>
    </location>
</feature>
<keyword evidence="3" id="KW-1003">Cell membrane</keyword>
<evidence type="ECO:0000256" key="5">
    <source>
        <dbReference type="ARBA" id="ARBA00022989"/>
    </source>
</evidence>
<dbReference type="NCBIfam" id="NF006521">
    <property type="entry name" value="PRK08965.1-5"/>
    <property type="match status" value="1"/>
</dbReference>